<evidence type="ECO:0000256" key="5">
    <source>
        <dbReference type="PIRSR" id="PIRSR606710-2"/>
    </source>
</evidence>
<dbReference type="Gene3D" id="2.60.120.200">
    <property type="match status" value="1"/>
</dbReference>
<sequence length="517" mass="58691">MNKASLWISCLVLFLLAGCTNAGKQAAEEETTFTNPVIYADVPDVDVIRVGSDYYMISTTAHMSPGAPIMHSKDMVNWKIISYVFDELKESPYNDLEGGNIYSRGQWAASLRYHDGLFYVFFGTGNKSYIYTAKDPAGKWEQKLVIDEYLHDASMLFDDDGRIYLAYGARHIRIIEFNKDLSGINPNGLQVEVIPGEPQGLLEGTHFYKFNGKYYLTLIWWPEGGIRTQLCFRSDKVSGPYEMKTILSDDLGYANHGVAQGCFIDTEAGEWYAMLFQDHEAVGRVPVLMPCRWENGWPMLGDENGKVPPVMKVPVQGYDEKTELVVSDNFDEAPKLGLTWQWNHNPDNLLWTLTERPGYLRLKTGKVVKNLFEARNTLTQRTEGPKCSGVVSLDLTFMNDGDYAGLAAFCSEPGILSVVKEYGKKYLVMTDRNVEKARRELNQDIVFLKMECDFTTDYAQFSYSLDDTNWTPIGDKFHMIFSMAHFTGNKFAIFNYATKAAGGYVDVDFFRYEKQSN</sequence>
<feature type="active site" description="Proton donor" evidence="4">
    <location>
        <position position="203"/>
    </location>
</feature>
<dbReference type="AlphaFoldDB" id="A0A3E4L2S7"/>
<evidence type="ECO:0000256" key="2">
    <source>
        <dbReference type="ARBA" id="ARBA00022801"/>
    </source>
</evidence>
<gene>
    <name evidence="9" type="ORF">DWX27_11965</name>
    <name evidence="11" type="ORF">DWZ32_18170</name>
    <name evidence="10" type="ORF">DWZ95_08085</name>
    <name evidence="12" type="ORF">EAJ06_09560</name>
</gene>
<evidence type="ECO:0000256" key="1">
    <source>
        <dbReference type="ARBA" id="ARBA00009865"/>
    </source>
</evidence>
<dbReference type="InterPro" id="IPR006710">
    <property type="entry name" value="Glyco_hydro_43"/>
</dbReference>
<evidence type="ECO:0000259" key="8">
    <source>
        <dbReference type="Pfam" id="PF17851"/>
    </source>
</evidence>
<dbReference type="PANTHER" id="PTHR42812:SF12">
    <property type="entry name" value="BETA-XYLOSIDASE-RELATED"/>
    <property type="match status" value="1"/>
</dbReference>
<dbReference type="GO" id="GO:0005975">
    <property type="term" value="P:carbohydrate metabolic process"/>
    <property type="evidence" value="ECO:0007669"/>
    <property type="project" value="InterPro"/>
</dbReference>
<reference evidence="13 14" key="1">
    <citation type="submission" date="2018-08" db="EMBL/GenBank/DDBJ databases">
        <title>A genome reference for cultivated species of the human gut microbiota.</title>
        <authorList>
            <person name="Zou Y."/>
            <person name="Xue W."/>
            <person name="Luo G."/>
        </authorList>
    </citation>
    <scope>NUCLEOTIDE SEQUENCE [LARGE SCALE GENOMIC DNA]</scope>
    <source>
        <strain evidence="9 13">AF19-10AC</strain>
        <strain evidence="11 15">AF31-23</strain>
        <strain evidence="10 14">AF36-16BH</strain>
    </source>
</reference>
<dbReference type="EMBL" id="QRQM01000024">
    <property type="protein sequence ID" value="RHN04115.1"/>
    <property type="molecule type" value="Genomic_DNA"/>
</dbReference>
<evidence type="ECO:0000313" key="14">
    <source>
        <dbReference type="Proteomes" id="UP000285013"/>
    </source>
</evidence>
<dbReference type="Proteomes" id="UP000291191">
    <property type="component" value="Unassembled WGS sequence"/>
</dbReference>
<organism evidence="11 15">
    <name type="scientific">Bacteroides intestinalis</name>
    <dbReference type="NCBI Taxonomy" id="329854"/>
    <lineage>
        <taxon>Bacteria</taxon>
        <taxon>Pseudomonadati</taxon>
        <taxon>Bacteroidota</taxon>
        <taxon>Bacteroidia</taxon>
        <taxon>Bacteroidales</taxon>
        <taxon>Bacteroidaceae</taxon>
        <taxon>Bacteroides</taxon>
    </lineage>
</organism>
<name>A0A3E4L2S7_9BACE</name>
<dbReference type="Proteomes" id="UP000284772">
    <property type="component" value="Unassembled WGS sequence"/>
</dbReference>
<feature type="domain" description="Beta-xylosidase C-terminal Concanavalin A-like" evidence="8">
    <location>
        <begin position="327"/>
        <end position="513"/>
    </location>
</feature>
<dbReference type="InterPro" id="IPR013320">
    <property type="entry name" value="ConA-like_dom_sf"/>
</dbReference>
<dbReference type="OrthoDB" id="9801455at2"/>
<evidence type="ECO:0000313" key="13">
    <source>
        <dbReference type="Proteomes" id="UP000284772"/>
    </source>
</evidence>
<keyword evidence="3 6" id="KW-0326">Glycosidase</keyword>
<feature type="site" description="Important for catalytic activity, responsible for pKa modulation of the active site Glu and correct orientation of both the proton donor and substrate" evidence="5">
    <location>
        <position position="152"/>
    </location>
</feature>
<proteinExistence type="inferred from homology"/>
<dbReference type="GeneID" id="92710417"/>
<dbReference type="RefSeq" id="WP_007660862.1">
    <property type="nucleotide sequence ID" value="NZ_CABMMK010000002.1"/>
</dbReference>
<accession>A0A3E4L2S7</accession>
<dbReference type="SUPFAM" id="SSF75005">
    <property type="entry name" value="Arabinanase/levansucrase/invertase"/>
    <property type="match status" value="1"/>
</dbReference>
<dbReference type="PROSITE" id="PS51257">
    <property type="entry name" value="PROKAR_LIPOPROTEIN"/>
    <property type="match status" value="1"/>
</dbReference>
<evidence type="ECO:0000313" key="16">
    <source>
        <dbReference type="Proteomes" id="UP000291191"/>
    </source>
</evidence>
<dbReference type="InterPro" id="IPR041542">
    <property type="entry name" value="GH43_C2"/>
</dbReference>
<keyword evidence="7" id="KW-0732">Signal</keyword>
<dbReference type="Gene3D" id="2.115.10.20">
    <property type="entry name" value="Glycosyl hydrolase domain, family 43"/>
    <property type="match status" value="1"/>
</dbReference>
<dbReference type="EMBL" id="RCXO01000010">
    <property type="protein sequence ID" value="RYT80654.1"/>
    <property type="molecule type" value="Genomic_DNA"/>
</dbReference>
<evidence type="ECO:0000256" key="6">
    <source>
        <dbReference type="RuleBase" id="RU361187"/>
    </source>
</evidence>
<evidence type="ECO:0000313" key="9">
    <source>
        <dbReference type="EMBL" id="RGT51415.1"/>
    </source>
</evidence>
<dbReference type="GO" id="GO:0004553">
    <property type="term" value="F:hydrolase activity, hydrolyzing O-glycosyl compounds"/>
    <property type="evidence" value="ECO:0007669"/>
    <property type="project" value="InterPro"/>
</dbReference>
<feature type="signal peptide" evidence="7">
    <location>
        <begin position="1"/>
        <end position="22"/>
    </location>
</feature>
<evidence type="ECO:0000313" key="12">
    <source>
        <dbReference type="EMBL" id="RYT80654.1"/>
    </source>
</evidence>
<evidence type="ECO:0000256" key="4">
    <source>
        <dbReference type="PIRSR" id="PIRSR606710-1"/>
    </source>
</evidence>
<keyword evidence="2 6" id="KW-0378">Hydrolase</keyword>
<evidence type="ECO:0000313" key="15">
    <source>
        <dbReference type="Proteomes" id="UP000286003"/>
    </source>
</evidence>
<dbReference type="EMBL" id="QRPE01000006">
    <property type="protein sequence ID" value="RHL94136.1"/>
    <property type="molecule type" value="Genomic_DNA"/>
</dbReference>
<dbReference type="InterPro" id="IPR023296">
    <property type="entry name" value="Glyco_hydro_beta-prop_sf"/>
</dbReference>
<feature type="active site" description="Proton acceptor" evidence="4">
    <location>
        <position position="44"/>
    </location>
</feature>
<evidence type="ECO:0000256" key="3">
    <source>
        <dbReference type="ARBA" id="ARBA00023295"/>
    </source>
</evidence>
<comment type="caution">
    <text evidence="11">The sequence shown here is derived from an EMBL/GenBank/DDBJ whole genome shotgun (WGS) entry which is preliminary data.</text>
</comment>
<feature type="chain" id="PRO_5044593007" evidence="7">
    <location>
        <begin position="23"/>
        <end position="517"/>
    </location>
</feature>
<reference evidence="12 16" key="2">
    <citation type="journal article" date="2019" name="Science, e1252229">
        <title>Invertible promoters mediate bacterial phase variation, antibiotic resistance, and host adaptation in the gut.</title>
        <authorList>
            <person name="Jiang X."/>
            <person name="Hall A.B."/>
            <person name="Arthur T.D."/>
            <person name="Plichta D.R."/>
            <person name="Covington C.T."/>
            <person name="Poyet M."/>
            <person name="Crothers J."/>
            <person name="Moses P.L."/>
            <person name="Tolonen A.C."/>
            <person name="Vlamakis H."/>
            <person name="Alm E.J."/>
            <person name="Xavier R.J."/>
        </authorList>
    </citation>
    <scope>NUCLEOTIDE SEQUENCE [LARGE SCALE GENOMIC DNA]</scope>
    <source>
        <strain evidence="12">Bf_0095</strain>
        <strain evidence="16">bf_0095</strain>
    </source>
</reference>
<keyword evidence="16" id="KW-1185">Reference proteome</keyword>
<dbReference type="Proteomes" id="UP000285013">
    <property type="component" value="Unassembled WGS sequence"/>
</dbReference>
<protein>
    <submittedName>
        <fullName evidence="11">Glycoside hydrolase</fullName>
    </submittedName>
</protein>
<dbReference type="Pfam" id="PF04616">
    <property type="entry name" value="Glyco_hydro_43"/>
    <property type="match status" value="1"/>
</dbReference>
<dbReference type="Proteomes" id="UP000286003">
    <property type="component" value="Unassembled WGS sequence"/>
</dbReference>
<dbReference type="PANTHER" id="PTHR42812">
    <property type="entry name" value="BETA-XYLOSIDASE"/>
    <property type="match status" value="1"/>
</dbReference>
<evidence type="ECO:0000256" key="7">
    <source>
        <dbReference type="SAM" id="SignalP"/>
    </source>
</evidence>
<dbReference type="EMBL" id="QRWT01000011">
    <property type="protein sequence ID" value="RGT51415.1"/>
    <property type="molecule type" value="Genomic_DNA"/>
</dbReference>
<dbReference type="InterPro" id="IPR051795">
    <property type="entry name" value="Glycosyl_Hydrlase_43"/>
</dbReference>
<dbReference type="Pfam" id="PF17851">
    <property type="entry name" value="GH43_C2"/>
    <property type="match status" value="1"/>
</dbReference>
<comment type="similarity">
    <text evidence="1 6">Belongs to the glycosyl hydrolase 43 family.</text>
</comment>
<dbReference type="SUPFAM" id="SSF49899">
    <property type="entry name" value="Concanavalin A-like lectins/glucanases"/>
    <property type="match status" value="1"/>
</dbReference>
<evidence type="ECO:0000313" key="10">
    <source>
        <dbReference type="EMBL" id="RHL94136.1"/>
    </source>
</evidence>
<evidence type="ECO:0000313" key="11">
    <source>
        <dbReference type="EMBL" id="RHN04115.1"/>
    </source>
</evidence>
<dbReference type="CDD" id="cd09001">
    <property type="entry name" value="GH43_FsAxh1-like"/>
    <property type="match status" value="1"/>
</dbReference>